<dbReference type="RefSeq" id="WP_059239635.1">
    <property type="nucleotide sequence ID" value="NZ_BBVY01000001.1"/>
</dbReference>
<evidence type="ECO:0000313" key="5">
    <source>
        <dbReference type="EMBL" id="ARO73242.1"/>
    </source>
</evidence>
<dbReference type="EMBL" id="KY574588">
    <property type="protein sequence ID" value="ARO73359.1"/>
    <property type="molecule type" value="Genomic_DNA"/>
</dbReference>
<dbReference type="Gene3D" id="3.90.550.20">
    <property type="match status" value="1"/>
</dbReference>
<dbReference type="PANTHER" id="PTHR32385">
    <property type="entry name" value="MANNOSYL PHOSPHORYLINOSITOL CERAMIDE SYNTHASE"/>
    <property type="match status" value="1"/>
</dbReference>
<dbReference type="EMBL" id="KY574599">
    <property type="protein sequence ID" value="ARO73544.1"/>
    <property type="molecule type" value="Genomic_DNA"/>
</dbReference>
<dbReference type="EMBL" id="KY574550">
    <property type="protein sequence ID" value="ARO72766.1"/>
    <property type="molecule type" value="Genomic_DNA"/>
</dbReference>
<dbReference type="Pfam" id="PF04488">
    <property type="entry name" value="Gly_transf_sug"/>
    <property type="match status" value="1"/>
</dbReference>
<dbReference type="EMBL" id="KY574551">
    <property type="protein sequence ID" value="ARO72776.1"/>
    <property type="molecule type" value="Genomic_DNA"/>
</dbReference>
<dbReference type="GO" id="GO:0000030">
    <property type="term" value="F:mannosyltransferase activity"/>
    <property type="evidence" value="ECO:0007669"/>
    <property type="project" value="TreeGrafter"/>
</dbReference>
<protein>
    <submittedName>
        <fullName evidence="6">Glycosyl transferase</fullName>
    </submittedName>
</protein>
<evidence type="ECO:0000256" key="1">
    <source>
        <dbReference type="ARBA" id="ARBA00022679"/>
    </source>
</evidence>
<dbReference type="GO" id="GO:0051999">
    <property type="term" value="P:mannosyl-inositol phosphorylceramide biosynthetic process"/>
    <property type="evidence" value="ECO:0007669"/>
    <property type="project" value="TreeGrafter"/>
</dbReference>
<evidence type="ECO:0000313" key="4">
    <source>
        <dbReference type="EMBL" id="ARO73030.1"/>
    </source>
</evidence>
<dbReference type="SUPFAM" id="SSF53448">
    <property type="entry name" value="Nucleotide-diphospho-sugar transferases"/>
    <property type="match status" value="1"/>
</dbReference>
<dbReference type="EMBL" id="KY574567">
    <property type="protein sequence ID" value="ARO73030.1"/>
    <property type="molecule type" value="Genomic_DNA"/>
</dbReference>
<evidence type="ECO:0000313" key="8">
    <source>
        <dbReference type="EMBL" id="ARO73554.1"/>
    </source>
</evidence>
<name>A0A288W638_ESCAL</name>
<sequence>MIPKVIHYIWLGDDMPILYKECISTWKQYAPGFKIEFWDEDRVSREFELDNFYYQMIRKKKYAFAVDYLRCLVLYEYGGIYLDTDMELVKDITPLCDNMVFSGLEKENQISCGIIGAQKKHPLMKNLMERVISDGGLNVMPKLFTDMILDQNIELKWNNDIHIVNEVTIYPTRFFYPFNPYRDGEVSQLLYKHIDADTYAIHHWAKAWSLSFWELVIRRLKKILGK</sequence>
<dbReference type="InterPro" id="IPR029044">
    <property type="entry name" value="Nucleotide-diphossugar_trans"/>
</dbReference>
<keyword evidence="1 6" id="KW-0808">Transferase</keyword>
<evidence type="ECO:0000313" key="6">
    <source>
        <dbReference type="EMBL" id="ARO73359.1"/>
    </source>
</evidence>
<evidence type="ECO:0000313" key="2">
    <source>
        <dbReference type="EMBL" id="ARO72766.1"/>
    </source>
</evidence>
<dbReference type="EMBL" id="KY574600">
    <property type="protein sequence ID" value="ARO73554.1"/>
    <property type="molecule type" value="Genomic_DNA"/>
</dbReference>
<dbReference type="EMBL" id="KY574580">
    <property type="protein sequence ID" value="ARO73242.1"/>
    <property type="molecule type" value="Genomic_DNA"/>
</dbReference>
<dbReference type="InterPro" id="IPR051706">
    <property type="entry name" value="Glycosyltransferase_domain"/>
</dbReference>
<dbReference type="GO" id="GO:0016020">
    <property type="term" value="C:membrane"/>
    <property type="evidence" value="ECO:0007669"/>
    <property type="project" value="GOC"/>
</dbReference>
<evidence type="ECO:0000313" key="7">
    <source>
        <dbReference type="EMBL" id="ARO73544.1"/>
    </source>
</evidence>
<dbReference type="InterPro" id="IPR007577">
    <property type="entry name" value="GlycoTrfase_DXD_sugar-bd_CS"/>
</dbReference>
<dbReference type="AlphaFoldDB" id="A0A288W638"/>
<proteinExistence type="predicted"/>
<evidence type="ECO:0000313" key="3">
    <source>
        <dbReference type="EMBL" id="ARO72776.1"/>
    </source>
</evidence>
<organism evidence="6">
    <name type="scientific">Escherichia albertii</name>
    <dbReference type="NCBI Taxonomy" id="208962"/>
    <lineage>
        <taxon>Bacteria</taxon>
        <taxon>Pseudomonadati</taxon>
        <taxon>Pseudomonadota</taxon>
        <taxon>Gammaproteobacteria</taxon>
        <taxon>Enterobacterales</taxon>
        <taxon>Enterobacteriaceae</taxon>
        <taxon>Escherichia</taxon>
    </lineage>
</organism>
<dbReference type="PANTHER" id="PTHR32385:SF15">
    <property type="entry name" value="INOSITOL PHOSPHOCERAMIDE MANNOSYLTRANSFERASE 1"/>
    <property type="match status" value="1"/>
</dbReference>
<reference evidence="6" key="1">
    <citation type="journal article" date="2017" name="Carbohydr. Res.">
        <title>Structure and gene cluster of the O-antigen of Escherichia albertii O1 resembling the O-antigen of Pseudomonas aeruginosa O5.</title>
        <authorList>
            <person name="Zheng H."/>
            <person name="Shashkov A.S."/>
            <person name="Xiong Y."/>
            <person name="Naumenko O.I."/>
            <person name="Wang H."/>
            <person name="Senchenkova S.N."/>
            <person name="Wang J."/>
            <person name="Knirel Y.A."/>
        </authorList>
    </citation>
    <scope>NUCLEOTIDE SEQUENCE</scope>
    <source>
        <strain evidence="2">BBVY01.1_seq</strain>
        <strain evidence="3">BBWB01.1_seq</strain>
        <strain evidence="4">SP140619</strain>
        <strain evidence="5">SP140791</strain>
        <strain evidence="6">SP150036</strain>
        <strain evidence="7">T150248</strain>
        <strain evidence="8">T150298</strain>
    </source>
</reference>
<accession>A0A288W638</accession>